<keyword evidence="11" id="KW-0234">DNA repair</keyword>
<dbReference type="GO" id="GO:0046872">
    <property type="term" value="F:metal ion binding"/>
    <property type="evidence" value="ECO:0007669"/>
    <property type="project" value="UniProtKB-KW"/>
</dbReference>
<keyword evidence="9" id="KW-0408">Iron</keyword>
<dbReference type="Gene3D" id="3.40.470.10">
    <property type="entry name" value="Uracil-DNA glycosylase-like domain"/>
    <property type="match status" value="1"/>
</dbReference>
<organism evidence="12 13">
    <name type="scientific">Legionella pneumophila</name>
    <dbReference type="NCBI Taxonomy" id="446"/>
    <lineage>
        <taxon>Bacteria</taxon>
        <taxon>Pseudomonadati</taxon>
        <taxon>Pseudomonadota</taxon>
        <taxon>Gammaproteobacteria</taxon>
        <taxon>Legionellales</taxon>
        <taxon>Legionellaceae</taxon>
        <taxon>Legionella</taxon>
    </lineage>
</organism>
<protein>
    <recommendedName>
        <fullName evidence="4">Type-4 uracil-DNA glycosylase</fullName>
        <ecNumber evidence="3">3.2.2.27</ecNumber>
    </recommendedName>
</protein>
<dbReference type="PANTHER" id="PTHR33693">
    <property type="entry name" value="TYPE-5 URACIL-DNA GLYCOSYLASE"/>
    <property type="match status" value="1"/>
</dbReference>
<dbReference type="CDD" id="cd10030">
    <property type="entry name" value="UDG-F4_TTUDGA_SPO1dp_like"/>
    <property type="match status" value="1"/>
</dbReference>
<evidence type="ECO:0000256" key="3">
    <source>
        <dbReference type="ARBA" id="ARBA00012030"/>
    </source>
</evidence>
<dbReference type="Pfam" id="PF03167">
    <property type="entry name" value="UDG"/>
    <property type="match status" value="1"/>
</dbReference>
<evidence type="ECO:0000256" key="4">
    <source>
        <dbReference type="ARBA" id="ARBA00019403"/>
    </source>
</evidence>
<dbReference type="OrthoDB" id="5290748at2"/>
<dbReference type="GO" id="GO:0004844">
    <property type="term" value="F:uracil DNA N-glycosylase activity"/>
    <property type="evidence" value="ECO:0007669"/>
    <property type="project" value="UniProtKB-EC"/>
</dbReference>
<evidence type="ECO:0000256" key="2">
    <source>
        <dbReference type="ARBA" id="ARBA00006521"/>
    </source>
</evidence>
<dbReference type="SMART" id="SM00987">
    <property type="entry name" value="UreE_C"/>
    <property type="match status" value="1"/>
</dbReference>
<dbReference type="GO" id="GO:0051539">
    <property type="term" value="F:4 iron, 4 sulfur cluster binding"/>
    <property type="evidence" value="ECO:0007669"/>
    <property type="project" value="UniProtKB-KW"/>
</dbReference>
<comment type="caution">
    <text evidence="12">The sequence shown here is derived from an EMBL/GenBank/DDBJ whole genome shotgun (WGS) entry which is preliminary data.</text>
</comment>
<keyword evidence="10" id="KW-0411">Iron-sulfur</keyword>
<dbReference type="InterPro" id="IPR005273">
    <property type="entry name" value="Ura-DNA_glyco_family4"/>
</dbReference>
<dbReference type="EMBL" id="PQWY01000002">
    <property type="protein sequence ID" value="PPK33526.1"/>
    <property type="molecule type" value="Genomic_DNA"/>
</dbReference>
<dbReference type="SUPFAM" id="SSF52141">
    <property type="entry name" value="Uracil-DNA glycosylase-like"/>
    <property type="match status" value="1"/>
</dbReference>
<dbReference type="InterPro" id="IPR036895">
    <property type="entry name" value="Uracil-DNA_glycosylase-like_sf"/>
</dbReference>
<sequence length="212" mass="24230">MSDVLNNYYLQTMGIEVWVMRKSTPSCEKHLAALADEVASCVRCSLHKTRTQTVFSRGNPKAKLMIIGEAPGFYEDQKGQPFVGKAGFLLNKMIRSIEMTENDVYIANVLKCRPPNNRDPALEEISECSSFLTRQIKLIKPHLILALGRFAGQFLLDKPLPLKQLRNCIHYYDNTPFIVSYHPAYLLRNPSDKKKAYIDWLAVKNFLVDYGQ</sequence>
<keyword evidence="8" id="KW-0378">Hydrolase</keyword>
<evidence type="ECO:0000256" key="9">
    <source>
        <dbReference type="ARBA" id="ARBA00023004"/>
    </source>
</evidence>
<evidence type="ECO:0000313" key="12">
    <source>
        <dbReference type="EMBL" id="PPK33526.1"/>
    </source>
</evidence>
<evidence type="ECO:0000256" key="6">
    <source>
        <dbReference type="ARBA" id="ARBA00022723"/>
    </source>
</evidence>
<dbReference type="InterPro" id="IPR051536">
    <property type="entry name" value="UDG_Type-4/5"/>
</dbReference>
<dbReference type="SMART" id="SM00986">
    <property type="entry name" value="UDG"/>
    <property type="match status" value="1"/>
</dbReference>
<evidence type="ECO:0000313" key="13">
    <source>
        <dbReference type="Proteomes" id="UP000239239"/>
    </source>
</evidence>
<dbReference type="NCBIfam" id="TIGR00758">
    <property type="entry name" value="UDG_fam4"/>
    <property type="match status" value="1"/>
</dbReference>
<comment type="similarity">
    <text evidence="2">Belongs to the uracil-DNA glycosylase (UDG) superfamily. Type 4 (UDGa) family.</text>
</comment>
<evidence type="ECO:0000256" key="11">
    <source>
        <dbReference type="ARBA" id="ARBA00023204"/>
    </source>
</evidence>
<dbReference type="GO" id="GO:0006281">
    <property type="term" value="P:DNA repair"/>
    <property type="evidence" value="ECO:0007669"/>
    <property type="project" value="UniProtKB-KW"/>
</dbReference>
<evidence type="ECO:0000256" key="10">
    <source>
        <dbReference type="ARBA" id="ARBA00023014"/>
    </source>
</evidence>
<keyword evidence="5" id="KW-0004">4Fe-4S</keyword>
<name>A0A2S6F7X3_LEGPN</name>
<evidence type="ECO:0000256" key="8">
    <source>
        <dbReference type="ARBA" id="ARBA00022801"/>
    </source>
</evidence>
<keyword evidence="6" id="KW-0479">Metal-binding</keyword>
<proteinExistence type="inferred from homology"/>
<dbReference type="EC" id="3.2.2.27" evidence="3"/>
<dbReference type="InterPro" id="IPR005122">
    <property type="entry name" value="Uracil-DNA_glycosylase-like"/>
</dbReference>
<dbReference type="Proteomes" id="UP000239239">
    <property type="component" value="Unassembled WGS sequence"/>
</dbReference>
<evidence type="ECO:0000256" key="1">
    <source>
        <dbReference type="ARBA" id="ARBA00001400"/>
    </source>
</evidence>
<comment type="catalytic activity">
    <reaction evidence="1">
        <text>Hydrolyzes single-stranded DNA or mismatched double-stranded DNA and polynucleotides, releasing free uracil.</text>
        <dbReference type="EC" id="3.2.2.27"/>
    </reaction>
</comment>
<dbReference type="PANTHER" id="PTHR33693:SF1">
    <property type="entry name" value="TYPE-4 URACIL-DNA GLYCOSYLASE"/>
    <property type="match status" value="1"/>
</dbReference>
<accession>A0A2S6F7X3</accession>
<evidence type="ECO:0000256" key="7">
    <source>
        <dbReference type="ARBA" id="ARBA00022763"/>
    </source>
</evidence>
<gene>
    <name evidence="12" type="ORF">C3928_01990</name>
</gene>
<keyword evidence="7" id="KW-0227">DNA damage</keyword>
<dbReference type="RefSeq" id="WP_027227905.1">
    <property type="nucleotide sequence ID" value="NZ_CP017601.1"/>
</dbReference>
<evidence type="ECO:0000256" key="5">
    <source>
        <dbReference type="ARBA" id="ARBA00022485"/>
    </source>
</evidence>
<dbReference type="AlphaFoldDB" id="A0A2S6F7X3"/>
<reference evidence="12 13" key="1">
    <citation type="submission" date="2018-02" db="EMBL/GenBank/DDBJ databases">
        <title>Draft genome sequences of four Legionella pneumophila clinical strains isolated in Ontario.</title>
        <authorList>
            <person name="Fortuna A."/>
            <person name="Ramnarine R."/>
            <person name="Li A."/>
            <person name="Frantz C."/>
            <person name="Mallo G."/>
        </authorList>
    </citation>
    <scope>NUCLEOTIDE SEQUENCE [LARGE SCALE GENOMIC DNA]</scope>
    <source>
        <strain evidence="12 13">LG61</strain>
    </source>
</reference>